<evidence type="ECO:0000256" key="3">
    <source>
        <dbReference type="ARBA" id="ARBA00022837"/>
    </source>
</evidence>
<name>A0A1Q9C1H8_SYMMI</name>
<comment type="similarity">
    <text evidence="1">Belongs to the glycosyltransferase 90 family.</text>
</comment>
<protein>
    <submittedName>
        <fullName evidence="6">KDEL motif-containing protein 1</fullName>
    </submittedName>
</protein>
<proteinExistence type="inferred from homology"/>
<dbReference type="AlphaFoldDB" id="A0A1Q9C1H8"/>
<keyword evidence="3" id="KW-0106">Calcium</keyword>
<keyword evidence="7" id="KW-1185">Reference proteome</keyword>
<dbReference type="InterPro" id="IPR011992">
    <property type="entry name" value="EF-hand-dom_pair"/>
</dbReference>
<dbReference type="InterPro" id="IPR006598">
    <property type="entry name" value="CAP10"/>
</dbReference>
<dbReference type="Gene3D" id="1.10.238.10">
    <property type="entry name" value="EF-hand"/>
    <property type="match status" value="1"/>
</dbReference>
<dbReference type="SMART" id="SM00672">
    <property type="entry name" value="CAP10"/>
    <property type="match status" value="1"/>
</dbReference>
<dbReference type="PROSITE" id="PS00018">
    <property type="entry name" value="EF_HAND_1"/>
    <property type="match status" value="2"/>
</dbReference>
<evidence type="ECO:0000256" key="2">
    <source>
        <dbReference type="ARBA" id="ARBA00022679"/>
    </source>
</evidence>
<accession>A0A1Q9C1H8</accession>
<feature type="domain" description="Glycosyl transferase CAP10" evidence="5">
    <location>
        <begin position="915"/>
        <end position="1198"/>
    </location>
</feature>
<dbReference type="PANTHER" id="PTHR12203">
    <property type="entry name" value="KDEL LYS-ASP-GLU-LEU CONTAINING - RELATED"/>
    <property type="match status" value="1"/>
</dbReference>
<gene>
    <name evidence="6" type="primary">Kdelc1</name>
    <name evidence="6" type="ORF">AK812_SmicGene43261</name>
</gene>
<evidence type="ECO:0000256" key="4">
    <source>
        <dbReference type="SAM" id="MobiDB-lite"/>
    </source>
</evidence>
<dbReference type="OrthoDB" id="541052at2759"/>
<evidence type="ECO:0000313" key="6">
    <source>
        <dbReference type="EMBL" id="OLP76760.1"/>
    </source>
</evidence>
<feature type="region of interest" description="Disordered" evidence="4">
    <location>
        <begin position="591"/>
        <end position="618"/>
    </location>
</feature>
<comment type="caution">
    <text evidence="6">The sequence shown here is derived from an EMBL/GenBank/DDBJ whole genome shotgun (WGS) entry which is preliminary data.</text>
</comment>
<dbReference type="Proteomes" id="UP000186817">
    <property type="component" value="Unassembled WGS sequence"/>
</dbReference>
<dbReference type="InterPro" id="IPR018247">
    <property type="entry name" value="EF_Hand_1_Ca_BS"/>
</dbReference>
<evidence type="ECO:0000313" key="7">
    <source>
        <dbReference type="Proteomes" id="UP000186817"/>
    </source>
</evidence>
<dbReference type="GO" id="GO:0016740">
    <property type="term" value="F:transferase activity"/>
    <property type="evidence" value="ECO:0007669"/>
    <property type="project" value="UniProtKB-KW"/>
</dbReference>
<dbReference type="Pfam" id="PF05686">
    <property type="entry name" value="Glyco_transf_90"/>
    <property type="match status" value="1"/>
</dbReference>
<feature type="region of interest" description="Disordered" evidence="4">
    <location>
        <begin position="476"/>
        <end position="504"/>
    </location>
</feature>
<organism evidence="6 7">
    <name type="scientific">Symbiodinium microadriaticum</name>
    <name type="common">Dinoflagellate</name>
    <name type="synonym">Zooxanthella microadriatica</name>
    <dbReference type="NCBI Taxonomy" id="2951"/>
    <lineage>
        <taxon>Eukaryota</taxon>
        <taxon>Sar</taxon>
        <taxon>Alveolata</taxon>
        <taxon>Dinophyceae</taxon>
        <taxon>Suessiales</taxon>
        <taxon>Symbiodiniaceae</taxon>
        <taxon>Symbiodinium</taxon>
    </lineage>
</organism>
<keyword evidence="2" id="KW-0808">Transferase</keyword>
<dbReference type="PANTHER" id="PTHR12203:SF35">
    <property type="entry name" value="PROTEIN O-GLUCOSYLTRANSFERASE 1"/>
    <property type="match status" value="1"/>
</dbReference>
<dbReference type="InterPro" id="IPR051091">
    <property type="entry name" value="O-Glucosyltr/Glycosyltrsf_90"/>
</dbReference>
<dbReference type="SUPFAM" id="SSF47473">
    <property type="entry name" value="EF-hand"/>
    <property type="match status" value="1"/>
</dbReference>
<evidence type="ECO:0000256" key="1">
    <source>
        <dbReference type="ARBA" id="ARBA00010118"/>
    </source>
</evidence>
<dbReference type="EMBL" id="LSRX01001930">
    <property type="protein sequence ID" value="OLP76760.1"/>
    <property type="molecule type" value="Genomic_DNA"/>
</dbReference>
<evidence type="ECO:0000259" key="5">
    <source>
        <dbReference type="SMART" id="SM00672"/>
    </source>
</evidence>
<reference evidence="6 7" key="1">
    <citation type="submission" date="2016-02" db="EMBL/GenBank/DDBJ databases">
        <title>Genome analysis of coral dinoflagellate symbionts highlights evolutionary adaptations to a symbiotic lifestyle.</title>
        <authorList>
            <person name="Aranda M."/>
            <person name="Li Y."/>
            <person name="Liew Y.J."/>
            <person name="Baumgarten S."/>
            <person name="Simakov O."/>
            <person name="Wilson M."/>
            <person name="Piel J."/>
            <person name="Ashoor H."/>
            <person name="Bougouffa S."/>
            <person name="Bajic V.B."/>
            <person name="Ryu T."/>
            <person name="Ravasi T."/>
            <person name="Bayer T."/>
            <person name="Micklem G."/>
            <person name="Kim H."/>
            <person name="Bhak J."/>
            <person name="Lajeunesse T.C."/>
            <person name="Voolstra C.R."/>
        </authorList>
    </citation>
    <scope>NUCLEOTIDE SEQUENCE [LARGE SCALE GENOMIC DNA]</scope>
    <source>
        <strain evidence="6 7">CCMP2467</strain>
    </source>
</reference>
<sequence length="1199" mass="134220">MGPVDLASNAITVSLLPAVEDMIARTTAWQASADGRTTLLDALQRLFKAYDVSESGKVSCSDYVKLEIRNGLDQGDPRRILQAFPKMLRADSSGSGMLNFLDFCATRLTSSDGASRKIPSIPELLGAAKRDLASTLSERWRMGAYYCVEIRHELREVFASWKADSAACLSPCDWVLAARLVEAECDNILSAKWTGEASFAEADRDRDGLLDLEEFTWFSCNVLEDFFEQDLSAALQMLRKVRSHPDTRTPTLSVKIAVYMPQAFGAFQLPTQAQHLESAYRHALDLELPSSITRLSDFLTVLRLKLGLIRMWFAVFWQSAGRGMEKRLDLLSPENGTKLLHDLFDAAAKKTGFSAPAIYVSNVRPRAFQLQDVPCQELELNSLRIQTGTRWCLDWELQLLGSSRSRFIKCPRDLRIALGDSLVISLPAEALGISFKIYTGDNSAISKPSLEQVQVQKGKRGTKVIQALAGAVPEAGAGGNELVPQPPTAPKPTKKRPQSGVSQRVARLPVDRRLVFVAQREGTCTLFVELSWEHQEELLAQGMFPTPAVEASVGRIGPLQITVQKNAPPLPEMQKSKGVLWWTGSKWAAKQMKSKPQPESRAKTPGDSPSPSSWARAPPKRPIVFRALHWTGAPRSAHVRYGVLAAMVAGGLSRIGLLVQSDFALRQAVAGEAGTEANGLCWYNSDRTYHRCCIGEDPDCWQGIWITRELCCYSLTEQSQRCFDSIEEKVVAKLTTLRDFQAQAEDAEFDDQVQALRVHMLPYQAMLAQPMGMWSFACSVPDSPLLWSRFCDCCDPAESQCEEEGRPSEEDLRLQHARCCFPVYARKTLSLNAEVEQIIDGDLQSLRPQPEIVRTHGPKLLWNMGGTQLARGCVISVHQNATVSSCAENHACRDFDCSYLRAVLMALQVIQAINPLPVLEFVLNAGDETVENTLPEAPVFTRTGTRWTNTLALPFEWQLHPGQCVRKLKEGMLALERSRWEDRTSVLIWRGTHSNLWAPNCKAAHAARDDAMMERCVALAPGKLREEVWNFSTWLQLPRGRLVWLSRFVPFIDAKFVESTTLPPMALDLESFLKDEGLFAPRLSALEFEQYKYQIAMEGNSATDRLAWQLFMGSVVLIPEQPWQVMSPLRMLRPWVHFVPVSYDLSDLVDRLQWLISHDAEAKAIAQNGVAFAHRHLTCDDYIHYIDRLLRAYAKKLHS</sequence>